<accession>A0A093VVG0</accession>
<sequence>MQSVHSEGDRFHRSRSNTNALELVSTSNVLGDVLDGDLGGLDHSRHMLSDNTNGLSAVSATDSELDSFKQHKELSAIGDTPMPTTLSSEIDDFISFLQTNSFDFAAGISVEKGLSYVPVQPPIPSSIPGSEIATTTVHFSRKRIVTPAQQLFTSMLIDMIRAYPLMMTRRETFPPFVHPHCYLYEGCNTFPQVLANCMGIAQLFVSRTNDTRPFLWATILAEVRDIMSRVLILV</sequence>
<dbReference type="AlphaFoldDB" id="A0A093VVG0"/>
<dbReference type="EMBL" id="JPOX01000007">
    <property type="protein sequence ID" value="KFX50626.1"/>
    <property type="molecule type" value="Genomic_DNA"/>
</dbReference>
<protein>
    <submittedName>
        <fullName evidence="1">Uncharacterized protein</fullName>
    </submittedName>
</protein>
<evidence type="ECO:0000313" key="1">
    <source>
        <dbReference type="EMBL" id="KFX50626.1"/>
    </source>
</evidence>
<gene>
    <name evidence="1" type="ORF">GQ26_0072900</name>
</gene>
<proteinExistence type="predicted"/>
<dbReference type="HOGENOM" id="CLU_1185709_0_0_1"/>
<comment type="caution">
    <text evidence="1">The sequence shown here is derived from an EMBL/GenBank/DDBJ whole genome shotgun (WGS) entry which is preliminary data.</text>
</comment>
<organism evidence="1">
    <name type="scientific">Talaromyces marneffei PM1</name>
    <dbReference type="NCBI Taxonomy" id="1077442"/>
    <lineage>
        <taxon>Eukaryota</taxon>
        <taxon>Fungi</taxon>
        <taxon>Dikarya</taxon>
        <taxon>Ascomycota</taxon>
        <taxon>Pezizomycotina</taxon>
        <taxon>Eurotiomycetes</taxon>
        <taxon>Eurotiomycetidae</taxon>
        <taxon>Eurotiales</taxon>
        <taxon>Trichocomaceae</taxon>
        <taxon>Talaromyces</taxon>
        <taxon>Talaromyces sect. Talaromyces</taxon>
    </lineage>
</organism>
<reference evidence="1" key="1">
    <citation type="journal article" date="2014" name="PLoS Genet.">
        <title>Signature Gene Expression Reveals Novel Clues to the Molecular Mechanisms of Dimorphic Transition in Penicillium marneffei.</title>
        <authorList>
            <person name="Yang E."/>
            <person name="Wang G."/>
            <person name="Cai J."/>
            <person name="Woo P.C."/>
            <person name="Lau S.K."/>
            <person name="Yuen K.-Y."/>
            <person name="Chow W.-N."/>
            <person name="Lin X."/>
        </authorList>
    </citation>
    <scope>NUCLEOTIDE SEQUENCE [LARGE SCALE GENOMIC DNA]</scope>
    <source>
        <strain evidence="1">PM1</strain>
    </source>
</reference>
<name>A0A093VVG0_TALMA</name>
<dbReference type="eggNOG" id="ENOG502S073">
    <property type="taxonomic scope" value="Eukaryota"/>
</dbReference>